<gene>
    <name evidence="2" type="ORF">DD237_004898</name>
    <name evidence="1" type="ORF">DD238_005910</name>
</gene>
<accession>A0A3M6VS42</accession>
<evidence type="ECO:0000313" key="1">
    <source>
        <dbReference type="EMBL" id="RMX68973.1"/>
    </source>
</evidence>
<evidence type="ECO:0000313" key="2">
    <source>
        <dbReference type="EMBL" id="RQM11235.1"/>
    </source>
</evidence>
<name>A0A3M6VS42_9STRA</name>
<dbReference type="EMBL" id="QLLG01000044">
    <property type="protein sequence ID" value="RMX68973.1"/>
    <property type="molecule type" value="Genomic_DNA"/>
</dbReference>
<sequence>MLATRASFLSFSTTKSIPTLWTVRVITILWQLAVKRARKSRRRGHDTSDFMYGSESSTLRFQEEKKLDFDEPSIMKEAALLIVASGVISLADLEAVTGYRLSENRDIEVSPTKDNDASSEAATYMSDCSSIADSDMSKSTQEEGTTVTKLTATDDCTCQQPLTIRRTMHKPVKWVCIGYGRYVKEEDVAIRIECM</sequence>
<dbReference type="Proteomes" id="UP000282087">
    <property type="component" value="Unassembled WGS sequence"/>
</dbReference>
<proteinExistence type="predicted"/>
<dbReference type="AlphaFoldDB" id="A0A3M6VS42"/>
<keyword evidence="3" id="KW-1185">Reference proteome</keyword>
<organism evidence="1 3">
    <name type="scientific">Peronospora effusa</name>
    <dbReference type="NCBI Taxonomy" id="542832"/>
    <lineage>
        <taxon>Eukaryota</taxon>
        <taxon>Sar</taxon>
        <taxon>Stramenopiles</taxon>
        <taxon>Oomycota</taxon>
        <taxon>Peronosporomycetes</taxon>
        <taxon>Peronosporales</taxon>
        <taxon>Peronosporaceae</taxon>
        <taxon>Peronospora</taxon>
    </lineage>
</organism>
<reference evidence="3 4" key="1">
    <citation type="submission" date="2018-06" db="EMBL/GenBank/DDBJ databases">
        <title>Comparative genomics of downy mildews reveals potential adaptations to biotrophy.</title>
        <authorList>
            <person name="Fletcher K."/>
            <person name="Klosterman S.J."/>
            <person name="Derevnina L."/>
            <person name="Martin F."/>
            <person name="Koike S."/>
            <person name="Reyes Chin-Wo S."/>
            <person name="Mou B."/>
            <person name="Michelmore R."/>
        </authorList>
    </citation>
    <scope>NUCLEOTIDE SEQUENCE [LARGE SCALE GENOMIC DNA]</scope>
    <source>
        <strain evidence="2 4">R13</strain>
        <strain evidence="1 3">R14</strain>
    </source>
</reference>
<evidence type="ECO:0000313" key="3">
    <source>
        <dbReference type="Proteomes" id="UP000282087"/>
    </source>
</evidence>
<protein>
    <submittedName>
        <fullName evidence="1">Uncharacterized protein</fullName>
    </submittedName>
</protein>
<dbReference type="Proteomes" id="UP000286097">
    <property type="component" value="Unassembled WGS sequence"/>
</dbReference>
<dbReference type="OrthoDB" id="161228at2759"/>
<dbReference type="EMBL" id="QKXF01000454">
    <property type="protein sequence ID" value="RQM11235.1"/>
    <property type="molecule type" value="Genomic_DNA"/>
</dbReference>
<dbReference type="VEuPathDB" id="FungiDB:DD237_004898"/>
<comment type="caution">
    <text evidence="1">The sequence shown here is derived from an EMBL/GenBank/DDBJ whole genome shotgun (WGS) entry which is preliminary data.</text>
</comment>
<evidence type="ECO:0000313" key="4">
    <source>
        <dbReference type="Proteomes" id="UP000286097"/>
    </source>
</evidence>